<feature type="transmembrane region" description="Helical" evidence="3">
    <location>
        <begin position="104"/>
        <end position="127"/>
    </location>
</feature>
<dbReference type="SUPFAM" id="SSF58104">
    <property type="entry name" value="Methyl-accepting chemotaxis protein (MCP) signaling domain"/>
    <property type="match status" value="1"/>
</dbReference>
<dbReference type="EMBL" id="RQHU01000019">
    <property type="protein sequence ID" value="TGN12735.1"/>
    <property type="molecule type" value="Genomic_DNA"/>
</dbReference>
<evidence type="ECO:0000256" key="2">
    <source>
        <dbReference type="PROSITE-ProRule" id="PRU00284"/>
    </source>
</evidence>
<gene>
    <name evidence="5" type="ORF">EHR08_15400</name>
</gene>
<keyword evidence="3" id="KW-0472">Membrane</keyword>
<keyword evidence="3" id="KW-0812">Transmembrane</keyword>
<evidence type="ECO:0000313" key="5">
    <source>
        <dbReference type="EMBL" id="TGN12735.1"/>
    </source>
</evidence>
<protein>
    <submittedName>
        <fullName evidence="5">Methyl-accepting chemotaxis protein</fullName>
    </submittedName>
</protein>
<dbReference type="InterPro" id="IPR004089">
    <property type="entry name" value="MCPsignal_dom"/>
</dbReference>
<dbReference type="AlphaFoldDB" id="A0A6H3NR85"/>
<dbReference type="RefSeq" id="WP_135744100.1">
    <property type="nucleotide sequence ID" value="NZ_JAIZBL010000002.1"/>
</dbReference>
<keyword evidence="1 2" id="KW-0807">Transducer</keyword>
<organism evidence="5 6">
    <name type="scientific">Leptospira bandrabouensis</name>
    <dbReference type="NCBI Taxonomy" id="2484903"/>
    <lineage>
        <taxon>Bacteria</taxon>
        <taxon>Pseudomonadati</taxon>
        <taxon>Spirochaetota</taxon>
        <taxon>Spirochaetia</taxon>
        <taxon>Leptospirales</taxon>
        <taxon>Leptospiraceae</taxon>
        <taxon>Leptospira</taxon>
    </lineage>
</organism>
<accession>A0A6H3NR85</accession>
<comment type="caution">
    <text evidence="5">The sequence shown here is derived from an EMBL/GenBank/DDBJ whole genome shotgun (WGS) entry which is preliminary data.</text>
</comment>
<dbReference type="GO" id="GO:0007165">
    <property type="term" value="P:signal transduction"/>
    <property type="evidence" value="ECO:0007669"/>
    <property type="project" value="UniProtKB-KW"/>
</dbReference>
<feature type="transmembrane region" description="Helical" evidence="3">
    <location>
        <begin position="12"/>
        <end position="33"/>
    </location>
</feature>
<dbReference type="GO" id="GO:0016020">
    <property type="term" value="C:membrane"/>
    <property type="evidence" value="ECO:0007669"/>
    <property type="project" value="InterPro"/>
</dbReference>
<dbReference type="OrthoDB" id="344905at2"/>
<feature type="domain" description="Methyl-accepting transducer" evidence="4">
    <location>
        <begin position="300"/>
        <end position="564"/>
    </location>
</feature>
<feature type="transmembrane region" description="Helical" evidence="3">
    <location>
        <begin position="45"/>
        <end position="67"/>
    </location>
</feature>
<dbReference type="Pfam" id="PF00015">
    <property type="entry name" value="MCPsignal"/>
    <property type="match status" value="1"/>
</dbReference>
<keyword evidence="6" id="KW-1185">Reference proteome</keyword>
<feature type="transmembrane region" description="Helical" evidence="3">
    <location>
        <begin position="219"/>
        <end position="242"/>
    </location>
</feature>
<name>A0A6H3NR85_9LEPT</name>
<dbReference type="Gene3D" id="1.10.287.950">
    <property type="entry name" value="Methyl-accepting chemotaxis protein"/>
    <property type="match status" value="1"/>
</dbReference>
<keyword evidence="3" id="KW-1133">Transmembrane helix</keyword>
<feature type="transmembrane region" description="Helical" evidence="3">
    <location>
        <begin position="187"/>
        <end position="207"/>
    </location>
</feature>
<sequence length="601" mass="65842">MGEKETNAICWKLTLGLELLTSILAVPIGVLFIVSGGGYNLEKAISVVLGATIALTISYIIPTIRFFRLRRLILETKPNHFSNQSLEAKQEIKTKLLKFPKNNLGYFLVQWTFGIPTAALIAFLFFTPTIVEIIPYIILPVIIYPVLGVSHFFLTELRLAPVLSLPALKNLPLEVGKIPKIGIFPRVFFTMLAVFSMSMTTLGYLLGAQVTGIIQLNNAALTIGLLALFICIAIYILTSLFVRAMKMNTVQMVNCYEALANGDLRENVSMISVDELGHGTLSLNSFIESIRKITSGVIKESERVSNDSKVISTQTQGLSQAMMEQASSTEQMSAGIEEMSASIRSTAVGAKTQNKITKDALQSLVEMESVLVEVHSSMERTNSETKKMEEEIVSGQTTLRSTLIAMEEIETSVEHTADVIQVISDISDKIGLLSLNASIEAARAGEAGRGFAVVASEISKLGEQTLQNTKRILEAVDKAYEASKLGRAAVSNTEKTFSQIGSAVETTVHLIQTSSEKTKKQMLIAKEVKEGFSDLTRSAMEIEQNTEEQARTSFELSQSVATISEGTEYLNQFVGEIDKLCLTLSEQADNLKKGISFFRIE</sequence>
<evidence type="ECO:0000256" key="3">
    <source>
        <dbReference type="SAM" id="Phobius"/>
    </source>
</evidence>
<dbReference type="SMART" id="SM00283">
    <property type="entry name" value="MA"/>
    <property type="match status" value="1"/>
</dbReference>
<proteinExistence type="predicted"/>
<dbReference type="PROSITE" id="PS50111">
    <property type="entry name" value="CHEMOTAXIS_TRANSDUC_2"/>
    <property type="match status" value="1"/>
</dbReference>
<dbReference type="PANTHER" id="PTHR32089">
    <property type="entry name" value="METHYL-ACCEPTING CHEMOTAXIS PROTEIN MCPB"/>
    <property type="match status" value="1"/>
</dbReference>
<evidence type="ECO:0000256" key="1">
    <source>
        <dbReference type="ARBA" id="ARBA00023224"/>
    </source>
</evidence>
<evidence type="ECO:0000313" key="6">
    <source>
        <dbReference type="Proteomes" id="UP000297649"/>
    </source>
</evidence>
<reference evidence="5" key="1">
    <citation type="journal article" date="2019" name="PLoS Negl. Trop. Dis.">
        <title>Revisiting the worldwide diversity of Leptospira species in the environment.</title>
        <authorList>
            <person name="Vincent A.T."/>
            <person name="Schiettekatte O."/>
            <person name="Bourhy P."/>
            <person name="Veyrier F.J."/>
            <person name="Picardeau M."/>
        </authorList>
    </citation>
    <scope>NUCLEOTIDE SEQUENCE [LARGE SCALE GENOMIC DNA]</scope>
    <source>
        <strain evidence="5">201601109</strain>
    </source>
</reference>
<dbReference type="Proteomes" id="UP000297649">
    <property type="component" value="Unassembled WGS sequence"/>
</dbReference>
<dbReference type="PANTHER" id="PTHR32089:SF112">
    <property type="entry name" value="LYSOZYME-LIKE PROTEIN-RELATED"/>
    <property type="match status" value="1"/>
</dbReference>
<evidence type="ECO:0000259" key="4">
    <source>
        <dbReference type="PROSITE" id="PS50111"/>
    </source>
</evidence>
<feature type="transmembrane region" description="Helical" evidence="3">
    <location>
        <begin position="133"/>
        <end position="154"/>
    </location>
</feature>